<sequence length="521" mass="56443">MSNEVLDTTDDAPRRPGGRRRAARSARFRIGRRRGGARRAAREHRRAHGLPGTLGLTALGAFVPGSGYLYSGRKALGVAVLGVWLAGVAALLWYFGRGIDATLDLAFDPTRTRIAAVLLGTVLLVWAFVVLTSHRLVRHRSRPRWHTAVGWTTSLVLVAVGAAPVLVAARYAMATADTVENVLDESPNSATIPEMATEDDPWAGEKRVNVLLLGGDGGKGRTGVRTDTVILASIDTETGRTVLFSLPRNMQGAEFPEDSPLHDVYPDGYRTGMGDDAYDMLNAIYGQVPQTHPGILGDSDNEGADAVKQAVEGSLGIPVDYYLLVNLAGFQDVVDALGGITVNVNEPVAINGDTDRGIPPTGYIEPGPEQHLDGFHALWFARGRYGSDDYARMDRQRCTIDAMIDAADPSTILTRYLDILQAGEEIVYTDIPRALGKPFVKLLLKVKEGKVRSVVFRSSDQFSSADPDFDYMQDVVQKSLYPKKREPGTPKPDRPTENPVDVCAYNPVDGVETDSDLSASD</sequence>
<accession>A0ABP9PX41</accession>
<reference evidence="6" key="1">
    <citation type="journal article" date="2019" name="Int. J. Syst. Evol. Microbiol.">
        <title>The Global Catalogue of Microorganisms (GCM) 10K type strain sequencing project: providing services to taxonomists for standard genome sequencing and annotation.</title>
        <authorList>
            <consortium name="The Broad Institute Genomics Platform"/>
            <consortium name="The Broad Institute Genome Sequencing Center for Infectious Disease"/>
            <person name="Wu L."/>
            <person name="Ma J."/>
        </authorList>
    </citation>
    <scope>NUCLEOTIDE SEQUENCE [LARGE SCALE GENOMIC DNA]</scope>
    <source>
        <strain evidence="6">JCM 18459</strain>
    </source>
</reference>
<dbReference type="Pfam" id="PF03816">
    <property type="entry name" value="LytR_cpsA_psr"/>
    <property type="match status" value="1"/>
</dbReference>
<dbReference type="InterPro" id="IPR004474">
    <property type="entry name" value="LytR_CpsA_psr"/>
</dbReference>
<dbReference type="InterPro" id="IPR050922">
    <property type="entry name" value="LytR/CpsA/Psr_CW_biosynth"/>
</dbReference>
<comment type="caution">
    <text evidence="5">The sequence shown here is derived from an EMBL/GenBank/DDBJ whole genome shotgun (WGS) entry which is preliminary data.</text>
</comment>
<evidence type="ECO:0000259" key="4">
    <source>
        <dbReference type="Pfam" id="PF03816"/>
    </source>
</evidence>
<name>A0ABP9PX41_9ACTN</name>
<keyword evidence="3" id="KW-1133">Transmembrane helix</keyword>
<evidence type="ECO:0000313" key="6">
    <source>
        <dbReference type="Proteomes" id="UP001500221"/>
    </source>
</evidence>
<feature type="transmembrane region" description="Helical" evidence="3">
    <location>
        <begin position="115"/>
        <end position="137"/>
    </location>
</feature>
<gene>
    <name evidence="5" type="ORF">GCM10023340_35900</name>
</gene>
<evidence type="ECO:0000256" key="2">
    <source>
        <dbReference type="SAM" id="MobiDB-lite"/>
    </source>
</evidence>
<protein>
    <recommendedName>
        <fullName evidence="4">Cell envelope-related transcriptional attenuator domain-containing protein</fullName>
    </recommendedName>
</protein>
<feature type="transmembrane region" description="Helical" evidence="3">
    <location>
        <begin position="75"/>
        <end position="95"/>
    </location>
</feature>
<dbReference type="NCBIfam" id="TIGR00350">
    <property type="entry name" value="lytR_cpsA_psr"/>
    <property type="match status" value="1"/>
</dbReference>
<dbReference type="PANTHER" id="PTHR33392">
    <property type="entry name" value="POLYISOPRENYL-TEICHOIC ACID--PEPTIDOGLYCAN TEICHOIC ACID TRANSFERASE TAGU"/>
    <property type="match status" value="1"/>
</dbReference>
<feature type="domain" description="Cell envelope-related transcriptional attenuator" evidence="4">
    <location>
        <begin position="225"/>
        <end position="406"/>
    </location>
</feature>
<keyword evidence="3" id="KW-0812">Transmembrane</keyword>
<dbReference type="Proteomes" id="UP001500221">
    <property type="component" value="Unassembled WGS sequence"/>
</dbReference>
<comment type="similarity">
    <text evidence="1">Belongs to the LytR/CpsA/Psr (LCP) family.</text>
</comment>
<dbReference type="PANTHER" id="PTHR33392:SF6">
    <property type="entry name" value="POLYISOPRENYL-TEICHOIC ACID--PEPTIDOGLYCAN TEICHOIC ACID TRANSFERASE TAGU"/>
    <property type="match status" value="1"/>
</dbReference>
<feature type="compositionally biased region" description="Basic and acidic residues" evidence="2">
    <location>
        <begin position="483"/>
        <end position="496"/>
    </location>
</feature>
<feature type="region of interest" description="Disordered" evidence="2">
    <location>
        <begin position="1"/>
        <end position="24"/>
    </location>
</feature>
<evidence type="ECO:0000256" key="1">
    <source>
        <dbReference type="ARBA" id="ARBA00006068"/>
    </source>
</evidence>
<proteinExistence type="inferred from homology"/>
<dbReference type="EMBL" id="BAABKG010000005">
    <property type="protein sequence ID" value="GAA5153625.1"/>
    <property type="molecule type" value="Genomic_DNA"/>
</dbReference>
<evidence type="ECO:0000313" key="5">
    <source>
        <dbReference type="EMBL" id="GAA5153625.1"/>
    </source>
</evidence>
<keyword evidence="3" id="KW-0472">Membrane</keyword>
<feature type="transmembrane region" description="Helical" evidence="3">
    <location>
        <begin position="149"/>
        <end position="173"/>
    </location>
</feature>
<evidence type="ECO:0000256" key="3">
    <source>
        <dbReference type="SAM" id="Phobius"/>
    </source>
</evidence>
<organism evidence="5 6">
    <name type="scientific">Nocardioides marinquilinus</name>
    <dbReference type="NCBI Taxonomy" id="1210400"/>
    <lineage>
        <taxon>Bacteria</taxon>
        <taxon>Bacillati</taxon>
        <taxon>Actinomycetota</taxon>
        <taxon>Actinomycetes</taxon>
        <taxon>Propionibacteriales</taxon>
        <taxon>Nocardioidaceae</taxon>
        <taxon>Nocardioides</taxon>
    </lineage>
</organism>
<dbReference type="Gene3D" id="3.40.630.190">
    <property type="entry name" value="LCP protein"/>
    <property type="match status" value="1"/>
</dbReference>
<feature type="region of interest" description="Disordered" evidence="2">
    <location>
        <begin position="480"/>
        <end position="521"/>
    </location>
</feature>
<keyword evidence="6" id="KW-1185">Reference proteome</keyword>